<keyword evidence="1" id="KW-1133">Transmembrane helix</keyword>
<dbReference type="OrthoDB" id="10062823at2759"/>
<organism evidence="2 3">
    <name type="scientific">Trichomalopsis sarcophagae</name>
    <dbReference type="NCBI Taxonomy" id="543379"/>
    <lineage>
        <taxon>Eukaryota</taxon>
        <taxon>Metazoa</taxon>
        <taxon>Ecdysozoa</taxon>
        <taxon>Arthropoda</taxon>
        <taxon>Hexapoda</taxon>
        <taxon>Insecta</taxon>
        <taxon>Pterygota</taxon>
        <taxon>Neoptera</taxon>
        <taxon>Endopterygota</taxon>
        <taxon>Hymenoptera</taxon>
        <taxon>Apocrita</taxon>
        <taxon>Proctotrupomorpha</taxon>
        <taxon>Chalcidoidea</taxon>
        <taxon>Pteromalidae</taxon>
        <taxon>Pteromalinae</taxon>
        <taxon>Trichomalopsis</taxon>
    </lineage>
</organism>
<name>A0A232F3E1_9HYME</name>
<protein>
    <submittedName>
        <fullName evidence="2">Uncharacterized protein</fullName>
    </submittedName>
</protein>
<dbReference type="Pfam" id="PF14975">
    <property type="entry name" value="DUF4512"/>
    <property type="match status" value="1"/>
</dbReference>
<reference evidence="2 3" key="1">
    <citation type="journal article" date="2017" name="Curr. Biol.">
        <title>The Evolution of Venom by Co-option of Single-Copy Genes.</title>
        <authorList>
            <person name="Martinson E.O."/>
            <person name="Mrinalini"/>
            <person name="Kelkar Y.D."/>
            <person name="Chang C.H."/>
            <person name="Werren J.H."/>
        </authorList>
    </citation>
    <scope>NUCLEOTIDE SEQUENCE [LARGE SCALE GENOMIC DNA]</scope>
    <source>
        <strain evidence="2 3">Alberta</strain>
        <tissue evidence="2">Whole body</tissue>
    </source>
</reference>
<dbReference type="InterPro" id="IPR026776">
    <property type="entry name" value="UPF0729_C18orf32-like"/>
</dbReference>
<evidence type="ECO:0000313" key="3">
    <source>
        <dbReference type="Proteomes" id="UP000215335"/>
    </source>
</evidence>
<keyword evidence="1" id="KW-0812">Transmembrane</keyword>
<proteinExistence type="predicted"/>
<evidence type="ECO:0000256" key="1">
    <source>
        <dbReference type="SAM" id="Phobius"/>
    </source>
</evidence>
<evidence type="ECO:0000313" key="2">
    <source>
        <dbReference type="EMBL" id="OXU24963.1"/>
    </source>
</evidence>
<keyword evidence="1" id="KW-0472">Membrane</keyword>
<feature type="transmembrane region" description="Helical" evidence="1">
    <location>
        <begin position="6"/>
        <end position="29"/>
    </location>
</feature>
<accession>A0A232F3E1</accession>
<gene>
    <name evidence="2" type="ORF">TSAR_000922</name>
</gene>
<keyword evidence="3" id="KW-1185">Reference proteome</keyword>
<dbReference type="AlphaFoldDB" id="A0A232F3E1"/>
<feature type="transmembrane region" description="Helical" evidence="1">
    <location>
        <begin position="108"/>
        <end position="131"/>
    </location>
</feature>
<dbReference type="Proteomes" id="UP000215335">
    <property type="component" value="Unassembled WGS sequence"/>
</dbReference>
<dbReference type="EMBL" id="NNAY01001154">
    <property type="protein sequence ID" value="OXU24963.1"/>
    <property type="molecule type" value="Genomic_DNA"/>
</dbReference>
<comment type="caution">
    <text evidence="2">The sequence shown here is derived from an EMBL/GenBank/DDBJ whole genome shotgun (WGS) entry which is preliminary data.</text>
</comment>
<sequence>MVCVPCVIVPVLLLIFRFLIQPILMKFWYRGKKNEEKKDAPELVKECKNGVCTLSWKSNKTDAKKTEYNTNIPSFDYFTFSKPEFETITLLSLIKLLAVLQSTNSWNLLIILCIFLIEIILIHLIKSFLFWDQVSSKVNMSIAVACEGNLCSFLEVQIQRYLPYRILL</sequence>